<dbReference type="InterPro" id="IPR022684">
    <property type="entry name" value="Calpain_cysteine_protease"/>
</dbReference>
<feature type="active site" evidence="5">
    <location>
        <position position="252"/>
    </location>
</feature>
<dbReference type="GO" id="GO:0004198">
    <property type="term" value="F:calcium-dependent cysteine-type endopeptidase activity"/>
    <property type="evidence" value="ECO:0007669"/>
    <property type="project" value="InterPro"/>
</dbReference>
<feature type="active site" evidence="5">
    <location>
        <position position="124"/>
    </location>
</feature>
<dbReference type="InterPro" id="IPR001300">
    <property type="entry name" value="Peptidase_C2_calpain_cat"/>
</dbReference>
<dbReference type="Proteomes" id="UP000664859">
    <property type="component" value="Unassembled WGS sequence"/>
</dbReference>
<proteinExistence type="inferred from homology"/>
<evidence type="ECO:0000256" key="1">
    <source>
        <dbReference type="ARBA" id="ARBA00007623"/>
    </source>
</evidence>
<dbReference type="AlphaFoldDB" id="A0A835ZBB9"/>
<evidence type="ECO:0000256" key="7">
    <source>
        <dbReference type="SAM" id="MobiDB-lite"/>
    </source>
</evidence>
<comment type="caution">
    <text evidence="9">The sequence shown here is derived from an EMBL/GenBank/DDBJ whole genome shotgun (WGS) entry which is preliminary data.</text>
</comment>
<feature type="active site" evidence="5">
    <location>
        <position position="243"/>
    </location>
</feature>
<feature type="region of interest" description="Disordered" evidence="7">
    <location>
        <begin position="1"/>
        <end position="29"/>
    </location>
</feature>
<evidence type="ECO:0000313" key="9">
    <source>
        <dbReference type="EMBL" id="KAG5188255.1"/>
    </source>
</evidence>
<keyword evidence="2" id="KW-0645">Protease</keyword>
<protein>
    <recommendedName>
        <fullName evidence="8">Calpain catalytic domain-containing protein</fullName>
    </recommendedName>
</protein>
<comment type="caution">
    <text evidence="6">Lacks conserved residue(s) required for the propagation of feature annotation.</text>
</comment>
<reference evidence="9" key="1">
    <citation type="submission" date="2021-02" db="EMBL/GenBank/DDBJ databases">
        <title>First Annotated Genome of the Yellow-green Alga Tribonema minus.</title>
        <authorList>
            <person name="Mahan K.M."/>
        </authorList>
    </citation>
    <scope>NUCLEOTIDE SEQUENCE</scope>
    <source>
        <strain evidence="9">UTEX B ZZ1240</strain>
    </source>
</reference>
<keyword evidence="3" id="KW-0378">Hydrolase</keyword>
<dbReference type="GO" id="GO:0006508">
    <property type="term" value="P:proteolysis"/>
    <property type="evidence" value="ECO:0007669"/>
    <property type="project" value="UniProtKB-KW"/>
</dbReference>
<sequence length="344" mass="38511">MFSLLKKTGKNTGKGANVKGKKTTQREKAPPVLGALDGLKECIDACQMEFDIIVGHCKRRGEKYEDPDFPVLADPERCLYINNPNAEIHAPAQWLRPTDLSSDPQMFVEGVHAGDIQQGVLGTCYLLGALAGLSAHKGHLESIFVAHDFEAGVVGVRFFDHNCWKYIIIDDLIGCNEDGRILYSHCKAENEFWLPLIEKAWAKLHGCYEQTSGGWEHHALMDLTGGAGQYVEMSELGRPESVHAFLSSALRNPWGRGEWRGDWSDASGMLTDEICKELKHVIDDEDGTFWMSAEDFQANFTMVDLCRTFNSEWRVASIDGVFEESDLDTPFYRLESQIETVTGK</sequence>
<name>A0A835ZBB9_9STRA</name>
<keyword evidence="4" id="KW-0788">Thiol protease</keyword>
<evidence type="ECO:0000313" key="10">
    <source>
        <dbReference type="Proteomes" id="UP000664859"/>
    </source>
</evidence>
<evidence type="ECO:0000256" key="3">
    <source>
        <dbReference type="ARBA" id="ARBA00022801"/>
    </source>
</evidence>
<keyword evidence="10" id="KW-1185">Reference proteome</keyword>
<evidence type="ECO:0000256" key="4">
    <source>
        <dbReference type="ARBA" id="ARBA00022807"/>
    </source>
</evidence>
<dbReference type="EMBL" id="JAFCMP010000073">
    <property type="protein sequence ID" value="KAG5188255.1"/>
    <property type="molecule type" value="Genomic_DNA"/>
</dbReference>
<evidence type="ECO:0000256" key="5">
    <source>
        <dbReference type="PIRSR" id="PIRSR622684-1"/>
    </source>
</evidence>
<dbReference type="PANTHER" id="PTHR10183">
    <property type="entry name" value="CALPAIN"/>
    <property type="match status" value="1"/>
</dbReference>
<comment type="similarity">
    <text evidence="1">Belongs to the peptidase C2 family.</text>
</comment>
<dbReference type="InterPro" id="IPR038765">
    <property type="entry name" value="Papain-like_cys_pep_sf"/>
</dbReference>
<dbReference type="PRINTS" id="PR00704">
    <property type="entry name" value="CALPAIN"/>
</dbReference>
<evidence type="ECO:0000256" key="2">
    <source>
        <dbReference type="ARBA" id="ARBA00022670"/>
    </source>
</evidence>
<feature type="domain" description="Calpain catalytic" evidence="8">
    <location>
        <begin position="63"/>
        <end position="309"/>
    </location>
</feature>
<evidence type="ECO:0000259" key="8">
    <source>
        <dbReference type="PROSITE" id="PS50203"/>
    </source>
</evidence>
<accession>A0A835ZBB9</accession>
<dbReference type="PROSITE" id="PS50203">
    <property type="entry name" value="CALPAIN_CAT"/>
    <property type="match status" value="1"/>
</dbReference>
<organism evidence="9 10">
    <name type="scientific">Tribonema minus</name>
    <dbReference type="NCBI Taxonomy" id="303371"/>
    <lineage>
        <taxon>Eukaryota</taxon>
        <taxon>Sar</taxon>
        <taxon>Stramenopiles</taxon>
        <taxon>Ochrophyta</taxon>
        <taxon>PX clade</taxon>
        <taxon>Xanthophyceae</taxon>
        <taxon>Tribonematales</taxon>
        <taxon>Tribonemataceae</taxon>
        <taxon>Tribonema</taxon>
    </lineage>
</organism>
<dbReference type="Pfam" id="PF00648">
    <property type="entry name" value="Peptidase_C2"/>
    <property type="match status" value="2"/>
</dbReference>
<evidence type="ECO:0000256" key="6">
    <source>
        <dbReference type="PROSITE-ProRule" id="PRU00239"/>
    </source>
</evidence>
<dbReference type="OrthoDB" id="424753at2759"/>
<dbReference type="Gene3D" id="3.90.70.10">
    <property type="entry name" value="Cysteine proteinases"/>
    <property type="match status" value="1"/>
</dbReference>
<dbReference type="PANTHER" id="PTHR10183:SF379">
    <property type="entry name" value="CALPAIN-5"/>
    <property type="match status" value="1"/>
</dbReference>
<dbReference type="SMART" id="SM00230">
    <property type="entry name" value="CysPc"/>
    <property type="match status" value="1"/>
</dbReference>
<gene>
    <name evidence="9" type="ORF">JKP88DRAFT_287577</name>
</gene>
<dbReference type="SUPFAM" id="SSF54001">
    <property type="entry name" value="Cysteine proteinases"/>
    <property type="match status" value="1"/>
</dbReference>